<feature type="compositionally biased region" description="Low complexity" evidence="3">
    <location>
        <begin position="402"/>
        <end position="433"/>
    </location>
</feature>
<evidence type="ECO:0000256" key="2">
    <source>
        <dbReference type="ARBA" id="ARBA00023242"/>
    </source>
</evidence>
<evidence type="ECO:0000259" key="4">
    <source>
        <dbReference type="PROSITE" id="PS50174"/>
    </source>
</evidence>
<evidence type="ECO:0000313" key="6">
    <source>
        <dbReference type="Proteomes" id="UP000239649"/>
    </source>
</evidence>
<feature type="compositionally biased region" description="Acidic residues" evidence="3">
    <location>
        <begin position="340"/>
        <end position="350"/>
    </location>
</feature>
<dbReference type="STRING" id="554055.A0A2P6VE40"/>
<dbReference type="EMBL" id="LHPF02000010">
    <property type="protein sequence ID" value="PSC72365.1"/>
    <property type="molecule type" value="Genomic_DNA"/>
</dbReference>
<dbReference type="Pfam" id="PF01585">
    <property type="entry name" value="G-patch"/>
    <property type="match status" value="1"/>
</dbReference>
<feature type="region of interest" description="Disordered" evidence="3">
    <location>
        <begin position="335"/>
        <end position="359"/>
    </location>
</feature>
<dbReference type="InterPro" id="IPR000467">
    <property type="entry name" value="G_patch_dom"/>
</dbReference>
<dbReference type="PROSITE" id="PS50174">
    <property type="entry name" value="G_PATCH"/>
    <property type="match status" value="1"/>
</dbReference>
<dbReference type="InterPro" id="IPR058719">
    <property type="entry name" value="WHD_LYAR"/>
</dbReference>
<sequence>MKLPPGHVAGQGVVKPKCTGGFGERMLRIMGWHSGEGLGKEGTGIKEAIQVKKKEDAVGVGGNGSYDWGNKWWEKAFDSAVATVDDSGSSSDSSDSDSDDEHMAAIVAAVNRDGTRTSASADELKLLASLSKKGGRVTAGRFGGRDAKMARIRAQEAAMAGAASEKLGVPSGAARAAGAAGGGSDLSDTTSEVQLSGGSGKKRKGGAKGEAAPSGGDASSGRQQQEVRQGEQQQQQPAKRQRIVIELEAPQSGPQRDFKPTPSTGWWGASIFASAGCMAGVDKETAEAARRRMTFNEDDQARIYNNAQAKKTQGKVGLGQGTGTVKVGGVKWSGNRVSFEEPEGGAEADEAAAAAAAAGDDETRARLAALGSSTHLAALGSGEGAAEGGKRREKKKGRKSKGAAQQAEQQQAARPAVPPSEQQQQQAAQPSAAGGDTWHAAVKWRKIIGAQLAAAAQQQLKLKQLQKQVVAAVLEKHGSVVSDKAAVKAAFAARLASSSKWVVEGKVVRLCSE</sequence>
<evidence type="ECO:0000313" key="5">
    <source>
        <dbReference type="EMBL" id="PSC72365.1"/>
    </source>
</evidence>
<feature type="domain" description="G-patch" evidence="4">
    <location>
        <begin position="19"/>
        <end position="65"/>
    </location>
</feature>
<evidence type="ECO:0000256" key="3">
    <source>
        <dbReference type="SAM" id="MobiDB-lite"/>
    </source>
</evidence>
<feature type="region of interest" description="Disordered" evidence="3">
    <location>
        <begin position="173"/>
        <end position="240"/>
    </location>
</feature>
<comment type="caution">
    <text evidence="5">The sequence shown here is derived from an EMBL/GenBank/DDBJ whole genome shotgun (WGS) entry which is preliminary data.</text>
</comment>
<dbReference type="Proteomes" id="UP000239649">
    <property type="component" value="Unassembled WGS sequence"/>
</dbReference>
<dbReference type="PANTHER" id="PTHR23149:SF9">
    <property type="entry name" value="G PATCH DOMAIN-CONTAINING PROTEIN 4"/>
    <property type="match status" value="1"/>
</dbReference>
<accession>A0A2P6VE40</accession>
<feature type="compositionally biased region" description="Low complexity" evidence="3">
    <location>
        <begin position="221"/>
        <end position="236"/>
    </location>
</feature>
<keyword evidence="6" id="KW-1185">Reference proteome</keyword>
<proteinExistence type="predicted"/>
<dbReference type="AlphaFoldDB" id="A0A2P6VE40"/>
<dbReference type="Pfam" id="PF25879">
    <property type="entry name" value="WHD_LYAR"/>
    <property type="match status" value="1"/>
</dbReference>
<organism evidence="5 6">
    <name type="scientific">Micractinium conductrix</name>
    <dbReference type="NCBI Taxonomy" id="554055"/>
    <lineage>
        <taxon>Eukaryota</taxon>
        <taxon>Viridiplantae</taxon>
        <taxon>Chlorophyta</taxon>
        <taxon>core chlorophytes</taxon>
        <taxon>Trebouxiophyceae</taxon>
        <taxon>Chlorellales</taxon>
        <taxon>Chlorellaceae</taxon>
        <taxon>Chlorella clade</taxon>
        <taxon>Micractinium</taxon>
    </lineage>
</organism>
<feature type="compositionally biased region" description="Polar residues" evidence="3">
    <location>
        <begin position="186"/>
        <end position="196"/>
    </location>
</feature>
<dbReference type="SMART" id="SM00443">
    <property type="entry name" value="G_patch"/>
    <property type="match status" value="1"/>
</dbReference>
<evidence type="ECO:0000256" key="1">
    <source>
        <dbReference type="ARBA" id="ARBA00004123"/>
    </source>
</evidence>
<protein>
    <submittedName>
        <fullName evidence="5">G patch domain-containing 4</fullName>
    </submittedName>
</protein>
<dbReference type="PANTHER" id="PTHR23149">
    <property type="entry name" value="G PATCH DOMAIN CONTAINING PROTEIN"/>
    <property type="match status" value="1"/>
</dbReference>
<dbReference type="OrthoDB" id="29523at2759"/>
<dbReference type="InterPro" id="IPR050656">
    <property type="entry name" value="PINX1"/>
</dbReference>
<name>A0A2P6VE40_9CHLO</name>
<gene>
    <name evidence="5" type="ORF">C2E20_4243</name>
</gene>
<dbReference type="GO" id="GO:0003676">
    <property type="term" value="F:nucleic acid binding"/>
    <property type="evidence" value="ECO:0007669"/>
    <property type="project" value="InterPro"/>
</dbReference>
<dbReference type="GO" id="GO:0005730">
    <property type="term" value="C:nucleolus"/>
    <property type="evidence" value="ECO:0007669"/>
    <property type="project" value="TreeGrafter"/>
</dbReference>
<comment type="subcellular location">
    <subcellularLocation>
        <location evidence="1">Nucleus</location>
    </subcellularLocation>
</comment>
<feature type="region of interest" description="Disordered" evidence="3">
    <location>
        <begin position="379"/>
        <end position="436"/>
    </location>
</feature>
<feature type="compositionally biased region" description="Basic residues" evidence="3">
    <location>
        <begin position="391"/>
        <end position="401"/>
    </location>
</feature>
<reference evidence="5 6" key="1">
    <citation type="journal article" date="2018" name="Plant J.">
        <title>Genome sequences of Chlorella sorokiniana UTEX 1602 and Micractinium conductrix SAG 241.80: implications to maltose excretion by a green alga.</title>
        <authorList>
            <person name="Arriola M.B."/>
            <person name="Velmurugan N."/>
            <person name="Zhang Y."/>
            <person name="Plunkett M.H."/>
            <person name="Hondzo H."/>
            <person name="Barney B.M."/>
        </authorList>
    </citation>
    <scope>NUCLEOTIDE SEQUENCE [LARGE SCALE GENOMIC DNA]</scope>
    <source>
        <strain evidence="5 6">SAG 241.80</strain>
    </source>
</reference>
<keyword evidence="2" id="KW-0539">Nucleus</keyword>